<comment type="caution">
    <text evidence="1">The sequence shown here is derived from an EMBL/GenBank/DDBJ whole genome shotgun (WGS) entry which is preliminary data.</text>
</comment>
<gene>
    <name evidence="1" type="ORF">BTGOE4_25840</name>
</gene>
<proteinExistence type="predicted"/>
<accession>A0A9X5WIQ0</accession>
<organism evidence="1 2">
    <name type="scientific">Bacillus thuringiensis</name>
    <dbReference type="NCBI Taxonomy" id="1428"/>
    <lineage>
        <taxon>Bacteria</taxon>
        <taxon>Bacillati</taxon>
        <taxon>Bacillota</taxon>
        <taxon>Bacilli</taxon>
        <taxon>Bacillales</taxon>
        <taxon>Bacillaceae</taxon>
        <taxon>Bacillus</taxon>
        <taxon>Bacillus cereus group</taxon>
    </lineage>
</organism>
<dbReference type="Gene3D" id="3.40.1350.10">
    <property type="match status" value="1"/>
</dbReference>
<dbReference type="GO" id="GO:0004519">
    <property type="term" value="F:endonuclease activity"/>
    <property type="evidence" value="ECO:0007669"/>
    <property type="project" value="InterPro"/>
</dbReference>
<dbReference type="Proteomes" id="UP000175994">
    <property type="component" value="Unassembled WGS sequence"/>
</dbReference>
<dbReference type="SUPFAM" id="SSF52980">
    <property type="entry name" value="Restriction endonuclease-like"/>
    <property type="match status" value="1"/>
</dbReference>
<sequence>MRSHLEVMDPREFQYFVADFFCSLGYKVQVTSGSNDGGKDIILYKGNEMKFVEVKRYTKRNVMLLQFTPVALYMEYVAY</sequence>
<reference evidence="1 2" key="1">
    <citation type="submission" date="2016-04" db="EMBL/GenBank/DDBJ databases">
        <title>Bacillus thuringiensis and Bacillus weihenstephanensis as novel biocontrol agents of wilt causing Verticillium species.</title>
        <authorList>
            <person name="Hollensteiner J."/>
            <person name="Wemheuer F."/>
            <person name="Harting R."/>
            <person name="Kolarzyk A."/>
            <person name="Diaz-Valerio S."/>
            <person name="Poehlein A."/>
            <person name="Brzuszkiewicz E."/>
            <person name="Nesemann K."/>
            <person name="Braus-Stromeyer S."/>
            <person name="Braus G."/>
            <person name="Daniel R."/>
            <person name="Liesegang H."/>
        </authorList>
    </citation>
    <scope>NUCLEOTIDE SEQUENCE [LARGE SCALE GENOMIC DNA]</scope>
    <source>
        <strain evidence="1 2">GOE4</strain>
    </source>
</reference>
<dbReference type="GO" id="GO:0009307">
    <property type="term" value="P:DNA restriction-modification system"/>
    <property type="evidence" value="ECO:0007669"/>
    <property type="project" value="InterPro"/>
</dbReference>
<dbReference type="InterPro" id="IPR011856">
    <property type="entry name" value="tRNA_endonuc-like_dom_sf"/>
</dbReference>
<dbReference type="InterPro" id="IPR011335">
    <property type="entry name" value="Restrct_endonuc-II-like"/>
</dbReference>
<dbReference type="Pfam" id="PF04471">
    <property type="entry name" value="Mrr_cat"/>
    <property type="match status" value="1"/>
</dbReference>
<evidence type="ECO:0000313" key="2">
    <source>
        <dbReference type="Proteomes" id="UP000175994"/>
    </source>
</evidence>
<dbReference type="AlphaFoldDB" id="A0A9X5WIQ0"/>
<dbReference type="GO" id="GO:0003677">
    <property type="term" value="F:DNA binding"/>
    <property type="evidence" value="ECO:0007669"/>
    <property type="project" value="InterPro"/>
</dbReference>
<dbReference type="EMBL" id="LXLI01000020">
    <property type="protein sequence ID" value="OFC92999.1"/>
    <property type="molecule type" value="Genomic_DNA"/>
</dbReference>
<evidence type="ECO:0000313" key="1">
    <source>
        <dbReference type="EMBL" id="OFC92999.1"/>
    </source>
</evidence>
<protein>
    <submittedName>
        <fullName evidence="1">Uncharacterized protein</fullName>
    </submittedName>
</protein>
<dbReference type="InterPro" id="IPR007560">
    <property type="entry name" value="Restrct_endonuc_IV_Mrr"/>
</dbReference>
<name>A0A9X5WIQ0_BACTU</name>